<dbReference type="GO" id="GO:0005886">
    <property type="term" value="C:plasma membrane"/>
    <property type="evidence" value="ECO:0007669"/>
    <property type="project" value="TreeGrafter"/>
</dbReference>
<keyword evidence="2" id="KW-0548">Nucleotidyltransferase</keyword>
<sequence>MSEYLLLLLMAVVLLIMLFIKCLGKCQEVYQTVRSWFWLLAVLWLAFILGRYGVATLGMLMSAIALWELWRVIKVWTWRDGLFVGYIGLFGLAWVWLALTVKPLSVLLFVLFAVQVCDVCQYLMGRALGHRLFASKLAPNLSPNKTIEGAVFGVLLMMALSLPVGQVLTDFGMGQLVLLSVSLGACGIVGDLLESSVKRRHQVKDMGVWLAGHGGLLDRMDSLLVSVPLFAVLMVVL</sequence>
<accession>A0A378PZ67</accession>
<dbReference type="Proteomes" id="UP000254133">
    <property type="component" value="Unassembled WGS sequence"/>
</dbReference>
<dbReference type="GO" id="GO:0004605">
    <property type="term" value="F:phosphatidate cytidylyltransferase activity"/>
    <property type="evidence" value="ECO:0007669"/>
    <property type="project" value="UniProtKB-EC"/>
</dbReference>
<proteinExistence type="predicted"/>
<dbReference type="Pfam" id="PF01148">
    <property type="entry name" value="CTP_transf_1"/>
    <property type="match status" value="1"/>
</dbReference>
<organism evidence="2 3">
    <name type="scientific">Moraxella bovis</name>
    <dbReference type="NCBI Taxonomy" id="476"/>
    <lineage>
        <taxon>Bacteria</taxon>
        <taxon>Pseudomonadati</taxon>
        <taxon>Pseudomonadota</taxon>
        <taxon>Gammaproteobacteria</taxon>
        <taxon>Moraxellales</taxon>
        <taxon>Moraxellaceae</taxon>
        <taxon>Moraxella</taxon>
    </lineage>
</organism>
<dbReference type="EMBL" id="UGPZ01000003">
    <property type="protein sequence ID" value="STY93769.1"/>
    <property type="molecule type" value="Genomic_DNA"/>
</dbReference>
<keyword evidence="1" id="KW-1133">Transmembrane helix</keyword>
<keyword evidence="1" id="KW-0472">Membrane</keyword>
<evidence type="ECO:0000313" key="3">
    <source>
        <dbReference type="Proteomes" id="UP000254133"/>
    </source>
</evidence>
<name>A0A378PZ67_MORBO</name>
<keyword evidence="2" id="KW-0808">Transferase</keyword>
<dbReference type="PANTHER" id="PTHR43535">
    <property type="entry name" value="PHOSPHATIDATE CYTIDYLYLTRANSFERASE"/>
    <property type="match status" value="1"/>
</dbReference>
<protein>
    <submittedName>
        <fullName evidence="2">Phosphatidate cytidylyltransferase</fullName>
        <ecNumber evidence="2">2.7.7.41</ecNumber>
    </submittedName>
</protein>
<feature type="transmembrane region" description="Helical" evidence="1">
    <location>
        <begin position="36"/>
        <end position="69"/>
    </location>
</feature>
<dbReference type="EC" id="2.7.7.41" evidence="2"/>
<feature type="transmembrane region" description="Helical" evidence="1">
    <location>
        <begin position="105"/>
        <end position="125"/>
    </location>
</feature>
<feature type="transmembrane region" description="Helical" evidence="1">
    <location>
        <begin position="81"/>
        <end position="99"/>
    </location>
</feature>
<reference evidence="2 3" key="1">
    <citation type="submission" date="2018-06" db="EMBL/GenBank/DDBJ databases">
        <authorList>
            <consortium name="Pathogen Informatics"/>
            <person name="Doyle S."/>
        </authorList>
    </citation>
    <scope>NUCLEOTIDE SEQUENCE [LARGE SCALE GENOMIC DNA]</scope>
    <source>
        <strain evidence="2 3">NCTC9426</strain>
    </source>
</reference>
<dbReference type="GO" id="GO:0009273">
    <property type="term" value="P:peptidoglycan-based cell wall biogenesis"/>
    <property type="evidence" value="ECO:0007669"/>
    <property type="project" value="TreeGrafter"/>
</dbReference>
<dbReference type="PANTHER" id="PTHR43535:SF1">
    <property type="entry name" value="PHOSPHATIDATE CYTIDYLYLTRANSFERASE"/>
    <property type="match status" value="1"/>
</dbReference>
<dbReference type="AlphaFoldDB" id="A0A378PZ67"/>
<evidence type="ECO:0000256" key="1">
    <source>
        <dbReference type="SAM" id="Phobius"/>
    </source>
</evidence>
<dbReference type="RefSeq" id="WP_115369956.1">
    <property type="nucleotide sequence ID" value="NZ_CP087803.1"/>
</dbReference>
<evidence type="ECO:0000313" key="2">
    <source>
        <dbReference type="EMBL" id="STY93769.1"/>
    </source>
</evidence>
<feature type="transmembrane region" description="Helical" evidence="1">
    <location>
        <begin position="146"/>
        <end position="164"/>
    </location>
</feature>
<gene>
    <name evidence="2" type="primary">cdsA_2</name>
    <name evidence="2" type="ORF">NCTC9426_02503</name>
</gene>
<keyword evidence="1" id="KW-0812">Transmembrane</keyword>